<proteinExistence type="predicted"/>
<comment type="caution">
    <text evidence="7">The sequence shown here is derived from an EMBL/GenBank/DDBJ whole genome shotgun (WGS) entry which is preliminary data.</text>
</comment>
<dbReference type="GO" id="GO:0008863">
    <property type="term" value="F:formate dehydrogenase (NAD+) activity"/>
    <property type="evidence" value="ECO:0007669"/>
    <property type="project" value="InterPro"/>
</dbReference>
<dbReference type="SUPFAM" id="SSF50692">
    <property type="entry name" value="ADC-like"/>
    <property type="match status" value="1"/>
</dbReference>
<dbReference type="InterPro" id="IPR041925">
    <property type="entry name" value="CT_Formate-Dh_H"/>
</dbReference>
<reference evidence="7 8" key="1">
    <citation type="submission" date="2019-07" db="EMBL/GenBank/DDBJ databases">
        <title>Whole genome shotgun sequence of Oceanithermus desulfurans NBRC 100063.</title>
        <authorList>
            <person name="Hosoyama A."/>
            <person name="Uohara A."/>
            <person name="Ohji S."/>
            <person name="Ichikawa N."/>
        </authorList>
    </citation>
    <scope>NUCLEOTIDE SEQUENCE [LARGE SCALE GENOMIC DNA]</scope>
    <source>
        <strain evidence="7 8">NBRC 100063</strain>
    </source>
</reference>
<dbReference type="Gene3D" id="2.40.40.20">
    <property type="match status" value="1"/>
</dbReference>
<sequence length="706" mass="77957">MIPLRVQPDRVVPTVCPYCGVGCRVDLYVKDARIYRVMAREEPPNHGALCVKGRFGLGFLHHPDRLKTPLIRRRKGAELEPVSWDEALDFAAARLARIADASGPDALFFVSSAKASNEENYLMQKLARAAVGTHNVDHCARLCHSSSTAALSRSLGSAAMSNTLEEIGLSDVILVTGSNTTETHPVVGAMIKKAARNGAFLIVADPRRIGLAEAAHLWLRLRPGSDAVLFGAMARYLVESGRFDRAFVERRTEGFDAWWESVRDYTLEFAEGVTGVPAARIREAAERYAGARAAAIYWAMGITQHSHGTDNAQALINLALIAGQLGKPGAGLNPLRGQNNVQGAGDMGALPNVYPGYQPAADRQVQKRWKALWHTPQPETPGRTMTEAFESIGAKDGVRGVYLMGEDPITSEPYQDHVRAALEKLDLLIVQDILKNETFPYADVVLPAASFAEKQGTFTNTDRRVQRIRPVFEPPGEARPDWWITAQLGRRLAARTGRGWTEGWNYAGPEAVWEEIRLALPRMFGGIDYARLEREPLRWPCPHERSPGVSVLFTDRFYTPSGKARLLPAVWRPPAERPGGDYPLVLSTGRVLYHWHGGTLSRRSDLERAYPKMKVEVHPADAERYGISDGEPVWVVSRRGRIQATAWVTDRTPEGVVFAPFHFAEQPANRLTLDAYDPTSKIPEYKFAAVRLEPAGHEAPKPAGPG</sequence>
<dbReference type="Gene3D" id="3.40.228.10">
    <property type="entry name" value="Dimethylsulfoxide Reductase, domain 2"/>
    <property type="match status" value="1"/>
</dbReference>
<dbReference type="CDD" id="cd02753">
    <property type="entry name" value="MopB_Formate-Dh-H"/>
    <property type="match status" value="1"/>
</dbReference>
<dbReference type="Proteomes" id="UP000321827">
    <property type="component" value="Unassembled WGS sequence"/>
</dbReference>
<keyword evidence="5" id="KW-0411">Iron-sulfur</keyword>
<dbReference type="SMART" id="SM00926">
    <property type="entry name" value="Molybdop_Fe4S4"/>
    <property type="match status" value="1"/>
</dbReference>
<dbReference type="InterPro" id="IPR006963">
    <property type="entry name" value="Mopterin_OxRdtase_4Fe-4S_dom"/>
</dbReference>
<gene>
    <name evidence="7" type="ORF">ODE01S_22480</name>
</gene>
<dbReference type="PROSITE" id="PS51669">
    <property type="entry name" value="4FE4S_MOW_BIS_MGD"/>
    <property type="match status" value="1"/>
</dbReference>
<organism evidence="7 8">
    <name type="scientific">Oceanithermus desulfurans NBRC 100063</name>
    <dbReference type="NCBI Taxonomy" id="1227550"/>
    <lineage>
        <taxon>Bacteria</taxon>
        <taxon>Thermotogati</taxon>
        <taxon>Deinococcota</taxon>
        <taxon>Deinococci</taxon>
        <taxon>Thermales</taxon>
        <taxon>Thermaceae</taxon>
        <taxon>Oceanithermus</taxon>
    </lineage>
</organism>
<dbReference type="GO" id="GO:0015942">
    <property type="term" value="P:formate metabolic process"/>
    <property type="evidence" value="ECO:0007669"/>
    <property type="project" value="InterPro"/>
</dbReference>
<dbReference type="PANTHER" id="PTHR43105:SF14">
    <property type="entry name" value="FORMATE DEHYDROGENASE H"/>
    <property type="match status" value="1"/>
</dbReference>
<keyword evidence="2" id="KW-0479">Metal-binding</keyword>
<evidence type="ECO:0000313" key="8">
    <source>
        <dbReference type="Proteomes" id="UP000321827"/>
    </source>
</evidence>
<dbReference type="GO" id="GO:0046872">
    <property type="term" value="F:metal ion binding"/>
    <property type="evidence" value="ECO:0007669"/>
    <property type="project" value="UniProtKB-KW"/>
</dbReference>
<dbReference type="GO" id="GO:0003954">
    <property type="term" value="F:NADH dehydrogenase activity"/>
    <property type="evidence" value="ECO:0007669"/>
    <property type="project" value="TreeGrafter"/>
</dbReference>
<evidence type="ECO:0000256" key="5">
    <source>
        <dbReference type="ARBA" id="ARBA00023014"/>
    </source>
</evidence>
<dbReference type="PROSITE" id="PS00932">
    <property type="entry name" value="MOLYBDOPTERIN_PROK_3"/>
    <property type="match status" value="1"/>
</dbReference>
<dbReference type="InterPro" id="IPR006656">
    <property type="entry name" value="Mopterin_OxRdtase"/>
</dbReference>
<dbReference type="GO" id="GO:0016020">
    <property type="term" value="C:membrane"/>
    <property type="evidence" value="ECO:0007669"/>
    <property type="project" value="TreeGrafter"/>
</dbReference>
<dbReference type="Pfam" id="PF01568">
    <property type="entry name" value="Molydop_binding"/>
    <property type="match status" value="1"/>
</dbReference>
<keyword evidence="1" id="KW-0004">4Fe-4S</keyword>
<accession>A0A511RME1</accession>
<dbReference type="InterPro" id="IPR027467">
    <property type="entry name" value="MopterinOxRdtase_cofactor_BS"/>
</dbReference>
<dbReference type="PANTHER" id="PTHR43105">
    <property type="entry name" value="RESPIRATORY NITRATE REDUCTASE"/>
    <property type="match status" value="1"/>
</dbReference>
<dbReference type="GO" id="GO:0051539">
    <property type="term" value="F:4 iron, 4 sulfur cluster binding"/>
    <property type="evidence" value="ECO:0007669"/>
    <property type="project" value="UniProtKB-KW"/>
</dbReference>
<dbReference type="NCBIfam" id="TIGR01591">
    <property type="entry name" value="Fdh-alpha"/>
    <property type="match status" value="1"/>
</dbReference>
<dbReference type="InterPro" id="IPR009010">
    <property type="entry name" value="Asp_de-COase-like_dom_sf"/>
</dbReference>
<dbReference type="CDD" id="cd02790">
    <property type="entry name" value="MopB_CT_Formate-Dh_H"/>
    <property type="match status" value="1"/>
</dbReference>
<dbReference type="EMBL" id="BJXN01000023">
    <property type="protein sequence ID" value="GEM90814.1"/>
    <property type="molecule type" value="Genomic_DNA"/>
</dbReference>
<dbReference type="PIRSF" id="PIRSF000144">
    <property type="entry name" value="CbbBc"/>
    <property type="match status" value="1"/>
</dbReference>
<dbReference type="GO" id="GO:0043546">
    <property type="term" value="F:molybdopterin cofactor binding"/>
    <property type="evidence" value="ECO:0007669"/>
    <property type="project" value="InterPro"/>
</dbReference>
<dbReference type="InterPro" id="IPR050123">
    <property type="entry name" value="Prok_molybdopt-oxidoreductase"/>
</dbReference>
<dbReference type="InterPro" id="IPR006478">
    <property type="entry name" value="Formate_DH_asu"/>
</dbReference>
<dbReference type="PROSITE" id="PS00551">
    <property type="entry name" value="MOLYBDOPTERIN_PROK_1"/>
    <property type="match status" value="1"/>
</dbReference>
<dbReference type="InterPro" id="IPR041924">
    <property type="entry name" value="Formate_Dh-H_N"/>
</dbReference>
<dbReference type="AlphaFoldDB" id="A0A511RME1"/>
<evidence type="ECO:0000256" key="2">
    <source>
        <dbReference type="ARBA" id="ARBA00022723"/>
    </source>
</evidence>
<keyword evidence="4" id="KW-0408">Iron</keyword>
<keyword evidence="3" id="KW-0560">Oxidoreductase</keyword>
<dbReference type="Gene3D" id="2.20.25.90">
    <property type="entry name" value="ADC-like domains"/>
    <property type="match status" value="1"/>
</dbReference>
<dbReference type="Pfam" id="PF04879">
    <property type="entry name" value="Molybdop_Fe4S4"/>
    <property type="match status" value="1"/>
</dbReference>
<dbReference type="RefSeq" id="WP_183677831.1">
    <property type="nucleotide sequence ID" value="NZ_BJXN01000023.1"/>
</dbReference>
<protein>
    <recommendedName>
        <fullName evidence="6">4Fe-4S Mo/W bis-MGD-type domain-containing protein</fullName>
    </recommendedName>
</protein>
<dbReference type="InterPro" id="IPR006655">
    <property type="entry name" value="Mopterin_OxRdtase_prok_CS"/>
</dbReference>
<dbReference type="Gene3D" id="3.40.50.740">
    <property type="match status" value="1"/>
</dbReference>
<dbReference type="SUPFAM" id="SSF53706">
    <property type="entry name" value="Formate dehydrogenase/DMSO reductase, domains 1-3"/>
    <property type="match status" value="1"/>
</dbReference>
<evidence type="ECO:0000259" key="6">
    <source>
        <dbReference type="PROSITE" id="PS51669"/>
    </source>
</evidence>
<evidence type="ECO:0000256" key="1">
    <source>
        <dbReference type="ARBA" id="ARBA00022485"/>
    </source>
</evidence>
<evidence type="ECO:0000256" key="4">
    <source>
        <dbReference type="ARBA" id="ARBA00023004"/>
    </source>
</evidence>
<dbReference type="InterPro" id="IPR006657">
    <property type="entry name" value="MoPterin_dinucl-bd_dom"/>
</dbReference>
<evidence type="ECO:0000313" key="7">
    <source>
        <dbReference type="EMBL" id="GEM90814.1"/>
    </source>
</evidence>
<dbReference type="Pfam" id="PF00384">
    <property type="entry name" value="Molybdopterin"/>
    <property type="match status" value="1"/>
</dbReference>
<feature type="domain" description="4Fe-4S Mo/W bis-MGD-type" evidence="6">
    <location>
        <begin position="9"/>
        <end position="64"/>
    </location>
</feature>
<dbReference type="GO" id="GO:0022904">
    <property type="term" value="P:respiratory electron transport chain"/>
    <property type="evidence" value="ECO:0007669"/>
    <property type="project" value="TreeGrafter"/>
</dbReference>
<name>A0A511RME1_9DEIN</name>
<evidence type="ECO:0000256" key="3">
    <source>
        <dbReference type="ARBA" id="ARBA00023002"/>
    </source>
</evidence>